<dbReference type="PRINTS" id="PR00245">
    <property type="entry name" value="OLFACTORYR"/>
</dbReference>
<dbReference type="InterPro" id="IPR000725">
    <property type="entry name" value="Olfact_rcpt"/>
</dbReference>
<sequence>LDKMNTTINDSSMLSLEGFIVSPEAAHPLFLLTLAVYLVIFIGNVTVFSVIVFQKTLHEPMYLMICNMSVCDLIGSTAVMPRLMADFLTEVRYISYAACVVQAFCVHVYGSAVQLILTVMAYDRYIAICDPLRYNSIMTTRTLVKLCSLAWGGALVLIIILLALTLRLPRCRSQIVHAYCNNSSLFLLSCAETTVNNIYGLFITFFLSSLSFLVIVWTYIRILITCLYKRQSSSKSKAIHTCATHLTVYIIFELSSLFIIIVQRFQNVTPTAKKMVGVLFFTLPPCVNPIIYGIQTKKIWNNVLKSLLDKMNTTIDDSSMLSLEGFIVSPEAAHPLFLLTLAVYLVIFIGNVTVSSVIVFQKTLHEPMYLMLCNMSVCDLIGSTAVMPRLMADFLTEVKYISYAACVVQAFCVHFYGSAAQLILTAMAYDRYIAICDPLRYNSIMTTRTLVKLCSLAWGGAFVLIIILFALTLRLPRCRSQIVHAYCNNAALFLLSCADTTVNNIYGLFITFFLSSLSFLVIVWTYIRILITCLYKRQSSSKSKAIHTCATHLTVYIIFELTILFTIIMQRLQNVNPNARKMFGLLITTFPPCVNPIIYGIYTKEIRNNVLKCFKNTILPNQ</sequence>
<evidence type="ECO:0000313" key="17">
    <source>
        <dbReference type="Proteomes" id="UP001230051"/>
    </source>
</evidence>
<feature type="transmembrane region" description="Helical" evidence="14">
    <location>
        <begin position="400"/>
        <end position="429"/>
    </location>
</feature>
<feature type="transmembrane region" description="Helical" evidence="14">
    <location>
        <begin position="548"/>
        <end position="570"/>
    </location>
</feature>
<evidence type="ECO:0000256" key="7">
    <source>
        <dbReference type="ARBA" id="ARBA00023040"/>
    </source>
</evidence>
<evidence type="ECO:0000256" key="11">
    <source>
        <dbReference type="ARBA" id="ARBA00023180"/>
    </source>
</evidence>
<evidence type="ECO:0000256" key="1">
    <source>
        <dbReference type="ARBA" id="ARBA00004651"/>
    </source>
</evidence>
<evidence type="ECO:0000256" key="6">
    <source>
        <dbReference type="ARBA" id="ARBA00022989"/>
    </source>
</evidence>
<dbReference type="Pfam" id="PF13853">
    <property type="entry name" value="7tm_4"/>
    <property type="match status" value="2"/>
</dbReference>
<dbReference type="GO" id="GO:0005886">
    <property type="term" value="C:plasma membrane"/>
    <property type="evidence" value="ECO:0007669"/>
    <property type="project" value="UniProtKB-SubCell"/>
</dbReference>
<dbReference type="GO" id="GO:0005549">
    <property type="term" value="F:odorant binding"/>
    <property type="evidence" value="ECO:0007669"/>
    <property type="project" value="TreeGrafter"/>
</dbReference>
<gene>
    <name evidence="16" type="primary">OR52K2</name>
    <name evidence="16" type="ORF">AOXY_G8339</name>
</gene>
<comment type="similarity">
    <text evidence="13">Belongs to the G-protein coupled receptor 1 family.</text>
</comment>
<dbReference type="AlphaFoldDB" id="A0AAD8G7Z3"/>
<dbReference type="GO" id="GO:0004984">
    <property type="term" value="F:olfactory receptor activity"/>
    <property type="evidence" value="ECO:0007669"/>
    <property type="project" value="InterPro"/>
</dbReference>
<feature type="transmembrane region" description="Helical" evidence="14">
    <location>
        <begin position="367"/>
        <end position="388"/>
    </location>
</feature>
<evidence type="ECO:0000256" key="4">
    <source>
        <dbReference type="ARBA" id="ARBA00022692"/>
    </source>
</evidence>
<proteinExistence type="inferred from homology"/>
<dbReference type="SUPFAM" id="SSF81321">
    <property type="entry name" value="Family A G protein-coupled receptor-like"/>
    <property type="match status" value="2"/>
</dbReference>
<dbReference type="FunFam" id="1.20.1070.10:FF:000024">
    <property type="entry name" value="Olfactory receptor"/>
    <property type="match status" value="2"/>
</dbReference>
<accession>A0AAD8G7Z3</accession>
<keyword evidence="6 14" id="KW-1133">Transmembrane helix</keyword>
<feature type="transmembrane region" description="Helical" evidence="14">
    <location>
        <begin position="198"/>
        <end position="220"/>
    </location>
</feature>
<evidence type="ECO:0000256" key="14">
    <source>
        <dbReference type="SAM" id="Phobius"/>
    </source>
</evidence>
<evidence type="ECO:0000256" key="5">
    <source>
        <dbReference type="ARBA" id="ARBA00022725"/>
    </source>
</evidence>
<evidence type="ECO:0000256" key="13">
    <source>
        <dbReference type="RuleBase" id="RU000688"/>
    </source>
</evidence>
<name>A0AAD8G7Z3_ACIOX</name>
<evidence type="ECO:0000256" key="3">
    <source>
        <dbReference type="ARBA" id="ARBA00022606"/>
    </source>
</evidence>
<dbReference type="Proteomes" id="UP001230051">
    <property type="component" value="Unassembled WGS sequence"/>
</dbReference>
<keyword evidence="2" id="KW-1003">Cell membrane</keyword>
<dbReference type="PROSITE" id="PS00237">
    <property type="entry name" value="G_PROTEIN_RECEP_F1_1"/>
    <property type="match status" value="1"/>
</dbReference>
<reference evidence="16" key="1">
    <citation type="submission" date="2022-02" db="EMBL/GenBank/DDBJ databases">
        <title>Atlantic sturgeon de novo genome assembly.</title>
        <authorList>
            <person name="Stock M."/>
            <person name="Klopp C."/>
            <person name="Guiguen Y."/>
            <person name="Cabau C."/>
            <person name="Parinello H."/>
            <person name="Santidrian Yebra-Pimentel E."/>
            <person name="Kuhl H."/>
            <person name="Dirks R.P."/>
            <person name="Guessner J."/>
            <person name="Wuertz S."/>
            <person name="Du K."/>
            <person name="Schartl M."/>
        </authorList>
    </citation>
    <scope>NUCLEOTIDE SEQUENCE</scope>
    <source>
        <strain evidence="16">STURGEONOMICS-FGT-2020</strain>
        <tissue evidence="16">Whole blood</tissue>
    </source>
</reference>
<feature type="transmembrane region" description="Helical" evidence="14">
    <location>
        <begin position="505"/>
        <end position="527"/>
    </location>
</feature>
<keyword evidence="4 13" id="KW-0812">Transmembrane</keyword>
<evidence type="ECO:0000256" key="8">
    <source>
        <dbReference type="ARBA" id="ARBA00023136"/>
    </source>
</evidence>
<feature type="transmembrane region" description="Helical" evidence="14">
    <location>
        <begin position="143"/>
        <end position="164"/>
    </location>
</feature>
<keyword evidence="10 13" id="KW-0675">Receptor</keyword>
<dbReference type="EMBL" id="JAGXEW010000007">
    <property type="protein sequence ID" value="KAK1169531.1"/>
    <property type="molecule type" value="Genomic_DNA"/>
</dbReference>
<dbReference type="PRINTS" id="PR00237">
    <property type="entry name" value="GPCRRHODOPSN"/>
</dbReference>
<evidence type="ECO:0000256" key="10">
    <source>
        <dbReference type="ARBA" id="ARBA00023170"/>
    </source>
</evidence>
<keyword evidence="8 14" id="KW-0472">Membrane</keyword>
<comment type="caution">
    <text evidence="16">The sequence shown here is derived from an EMBL/GenBank/DDBJ whole genome shotgun (WGS) entry which is preliminary data.</text>
</comment>
<feature type="non-terminal residue" evidence="16">
    <location>
        <position position="622"/>
    </location>
</feature>
<organism evidence="16 17">
    <name type="scientific">Acipenser oxyrinchus oxyrinchus</name>
    <dbReference type="NCBI Taxonomy" id="40147"/>
    <lineage>
        <taxon>Eukaryota</taxon>
        <taxon>Metazoa</taxon>
        <taxon>Chordata</taxon>
        <taxon>Craniata</taxon>
        <taxon>Vertebrata</taxon>
        <taxon>Euteleostomi</taxon>
        <taxon>Actinopterygii</taxon>
        <taxon>Chondrostei</taxon>
        <taxon>Acipenseriformes</taxon>
        <taxon>Acipenseridae</taxon>
        <taxon>Acipenser</taxon>
    </lineage>
</organism>
<feature type="transmembrane region" description="Helical" evidence="14">
    <location>
        <begin position="60"/>
        <end position="81"/>
    </location>
</feature>
<keyword evidence="9" id="KW-1015">Disulfide bond</keyword>
<evidence type="ECO:0000256" key="9">
    <source>
        <dbReference type="ARBA" id="ARBA00023157"/>
    </source>
</evidence>
<evidence type="ECO:0000256" key="12">
    <source>
        <dbReference type="ARBA" id="ARBA00023224"/>
    </source>
</evidence>
<feature type="transmembrane region" description="Helical" evidence="14">
    <location>
        <begin position="582"/>
        <end position="602"/>
    </location>
</feature>
<evidence type="ECO:0000259" key="15">
    <source>
        <dbReference type="PROSITE" id="PS50262"/>
    </source>
</evidence>
<dbReference type="InterPro" id="IPR017452">
    <property type="entry name" value="GPCR_Rhodpsn_7TM"/>
</dbReference>
<feature type="transmembrane region" description="Helical" evidence="14">
    <location>
        <begin position="336"/>
        <end position="360"/>
    </location>
</feature>
<feature type="transmembrane region" description="Helical" evidence="14">
    <location>
        <begin position="241"/>
        <end position="262"/>
    </location>
</feature>
<feature type="domain" description="G-protein coupled receptors family 1 profile" evidence="15">
    <location>
        <begin position="350"/>
        <end position="599"/>
    </location>
</feature>
<keyword evidence="5" id="KW-0552">Olfaction</keyword>
<keyword evidence="11" id="KW-0325">Glycoprotein</keyword>
<feature type="transmembrane region" description="Helical" evidence="14">
    <location>
        <begin position="93"/>
        <end position="122"/>
    </location>
</feature>
<protein>
    <submittedName>
        <fullName evidence="16">Olfactory receptor 4Q2-like</fullName>
    </submittedName>
</protein>
<dbReference type="Gene3D" id="1.20.1070.10">
    <property type="entry name" value="Rhodopsin 7-helix transmembrane proteins"/>
    <property type="match status" value="2"/>
</dbReference>
<keyword evidence="12 13" id="KW-0807">Transducer</keyword>
<evidence type="ECO:0000256" key="2">
    <source>
        <dbReference type="ARBA" id="ARBA00022475"/>
    </source>
</evidence>
<feature type="domain" description="G-protein coupled receptors family 1 profile" evidence="15">
    <location>
        <begin position="43"/>
        <end position="292"/>
    </location>
</feature>
<dbReference type="PROSITE" id="PS50262">
    <property type="entry name" value="G_PROTEIN_RECEP_F1_2"/>
    <property type="match status" value="2"/>
</dbReference>
<dbReference type="PANTHER" id="PTHR26451:SF889">
    <property type="entry name" value="OLFACTORY RECEPTOR 2A12-LIKE"/>
    <property type="match status" value="1"/>
</dbReference>
<feature type="transmembrane region" description="Helical" evidence="14">
    <location>
        <begin position="450"/>
        <end position="471"/>
    </location>
</feature>
<feature type="transmembrane region" description="Helical" evidence="14">
    <location>
        <begin position="29"/>
        <end position="53"/>
    </location>
</feature>
<dbReference type="InterPro" id="IPR052921">
    <property type="entry name" value="GPCR1_Superfamily_Member"/>
</dbReference>
<dbReference type="GO" id="GO:0004930">
    <property type="term" value="F:G protein-coupled receptor activity"/>
    <property type="evidence" value="ECO:0007669"/>
    <property type="project" value="UniProtKB-KW"/>
</dbReference>
<dbReference type="PANTHER" id="PTHR26451">
    <property type="entry name" value="G_PROTEIN_RECEP_F1_2 DOMAIN-CONTAINING PROTEIN"/>
    <property type="match status" value="1"/>
</dbReference>
<dbReference type="InterPro" id="IPR000276">
    <property type="entry name" value="GPCR_Rhodpsn"/>
</dbReference>
<keyword evidence="7 13" id="KW-0297">G-protein coupled receptor</keyword>
<keyword evidence="3" id="KW-0716">Sensory transduction</keyword>
<keyword evidence="17" id="KW-1185">Reference proteome</keyword>
<comment type="subcellular location">
    <subcellularLocation>
        <location evidence="1">Cell membrane</location>
        <topology evidence="1">Multi-pass membrane protein</topology>
    </subcellularLocation>
</comment>
<evidence type="ECO:0000313" key="16">
    <source>
        <dbReference type="EMBL" id="KAK1169531.1"/>
    </source>
</evidence>